<sequence>MFGFCFFKGPVPYSYEQQTKTFLKLQKDPNHVKPTKPTPGNLFSWLNLRNVVRFHLWTRKNPELAQELRFNDMESVRTSNFDPARLTKIVIHGYADGASEVQIGTWIVEMRDSYLQLADVNYIAVDYAVLASFFLYFTAVPEMVGERVAEMIMFLHDKHELDLDPLHIIGWSWGAQIAGLAGHRLGGKVGRITGIDPAGPTFKYVDDEFRLDKTDAKFVDIIHVNGGKLLLWGYYGLEDSIGHVDIFPNGGKKQIGCPVERTLIYETLWCSHGRGVRYYTESITSPVAFPACRCESFDKFVRGECLCDEKNIVYMGEHLSVSSPHGNFYLITKAKEPYGHGYAMNMSFVSDIKDSKNSSSLNPNLSATIRFNGTTERFLIQNTYNALVKYPNDDILNMSLALTRSQIDQLPNVEIKKTDEDESTLRNSTLVTDTKESIASSSVNVVIANKNSTVGSQFLANQTNTSPSPLESSTAKS</sequence>
<dbReference type="CDD" id="cd00707">
    <property type="entry name" value="Pancreat_lipase_like"/>
    <property type="match status" value="1"/>
</dbReference>
<dbReference type="InterPro" id="IPR033906">
    <property type="entry name" value="Lipase_N"/>
</dbReference>
<evidence type="ECO:0000256" key="3">
    <source>
        <dbReference type="ARBA" id="ARBA00022525"/>
    </source>
</evidence>
<dbReference type="InterPro" id="IPR016272">
    <property type="entry name" value="Lipase_LIPH"/>
</dbReference>
<dbReference type="Gene3D" id="3.40.50.1820">
    <property type="entry name" value="alpha/beta hydrolase"/>
    <property type="match status" value="1"/>
</dbReference>
<dbReference type="Pfam" id="PF00151">
    <property type="entry name" value="Lipase"/>
    <property type="match status" value="1"/>
</dbReference>
<keyword evidence="7" id="KW-1185">Reference proteome</keyword>
<evidence type="ECO:0000313" key="7">
    <source>
        <dbReference type="Proteomes" id="UP001642540"/>
    </source>
</evidence>
<comment type="subcellular location">
    <subcellularLocation>
        <location evidence="1">Secreted</location>
    </subcellularLocation>
</comment>
<dbReference type="InterPro" id="IPR029058">
    <property type="entry name" value="AB_hydrolase_fold"/>
</dbReference>
<dbReference type="EMBL" id="CAXLJM020000160">
    <property type="protein sequence ID" value="CAL8143807.1"/>
    <property type="molecule type" value="Genomic_DNA"/>
</dbReference>
<protein>
    <recommendedName>
        <fullName evidence="5">Lipase domain-containing protein</fullName>
    </recommendedName>
</protein>
<dbReference type="PIRSF" id="PIRSF000865">
    <property type="entry name" value="Lipoprotein_lipase_LIPH"/>
    <property type="match status" value="1"/>
</dbReference>
<evidence type="ECO:0000313" key="6">
    <source>
        <dbReference type="EMBL" id="CAL8143807.1"/>
    </source>
</evidence>
<evidence type="ECO:0000259" key="5">
    <source>
        <dbReference type="Pfam" id="PF00151"/>
    </source>
</evidence>
<dbReference type="Proteomes" id="UP001642540">
    <property type="component" value="Unassembled WGS sequence"/>
</dbReference>
<evidence type="ECO:0000256" key="1">
    <source>
        <dbReference type="ARBA" id="ARBA00004613"/>
    </source>
</evidence>
<comment type="similarity">
    <text evidence="2 4">Belongs to the AB hydrolase superfamily. Lipase family.</text>
</comment>
<accession>A0ABP1S567</accession>
<organism evidence="6 7">
    <name type="scientific">Orchesella dallaii</name>
    <dbReference type="NCBI Taxonomy" id="48710"/>
    <lineage>
        <taxon>Eukaryota</taxon>
        <taxon>Metazoa</taxon>
        <taxon>Ecdysozoa</taxon>
        <taxon>Arthropoda</taxon>
        <taxon>Hexapoda</taxon>
        <taxon>Collembola</taxon>
        <taxon>Entomobryomorpha</taxon>
        <taxon>Entomobryoidea</taxon>
        <taxon>Orchesellidae</taxon>
        <taxon>Orchesellinae</taxon>
        <taxon>Orchesella</taxon>
    </lineage>
</organism>
<evidence type="ECO:0000256" key="4">
    <source>
        <dbReference type="RuleBase" id="RU004262"/>
    </source>
</evidence>
<reference evidence="6 7" key="1">
    <citation type="submission" date="2024-08" db="EMBL/GenBank/DDBJ databases">
        <authorList>
            <person name="Cucini C."/>
            <person name="Frati F."/>
        </authorList>
    </citation>
    <scope>NUCLEOTIDE SEQUENCE [LARGE SCALE GENOMIC DNA]</scope>
</reference>
<name>A0ABP1S567_9HEXA</name>
<dbReference type="PANTHER" id="PTHR11610">
    <property type="entry name" value="LIPASE"/>
    <property type="match status" value="1"/>
</dbReference>
<feature type="domain" description="Lipase" evidence="5">
    <location>
        <begin position="43"/>
        <end position="338"/>
    </location>
</feature>
<comment type="caution">
    <text evidence="6">The sequence shown here is derived from an EMBL/GenBank/DDBJ whole genome shotgun (WGS) entry which is preliminary data.</text>
</comment>
<proteinExistence type="inferred from homology"/>
<keyword evidence="3" id="KW-0964">Secreted</keyword>
<dbReference type="InterPro" id="IPR000734">
    <property type="entry name" value="TAG_lipase"/>
</dbReference>
<dbReference type="PANTHER" id="PTHR11610:SF173">
    <property type="entry name" value="LIPASE DOMAIN-CONTAINING PROTEIN-RELATED"/>
    <property type="match status" value="1"/>
</dbReference>
<dbReference type="PRINTS" id="PR00821">
    <property type="entry name" value="TAGLIPASE"/>
</dbReference>
<gene>
    <name evidence="6" type="ORF">ODALV1_LOCUS29915</name>
</gene>
<evidence type="ECO:0000256" key="2">
    <source>
        <dbReference type="ARBA" id="ARBA00010701"/>
    </source>
</evidence>
<dbReference type="InterPro" id="IPR013818">
    <property type="entry name" value="Lipase"/>
</dbReference>
<dbReference type="SUPFAM" id="SSF53474">
    <property type="entry name" value="alpha/beta-Hydrolases"/>
    <property type="match status" value="1"/>
</dbReference>